<dbReference type="EMBL" id="WXEW01000003">
    <property type="protein sequence ID" value="NAS22479.1"/>
    <property type="molecule type" value="Genomic_DNA"/>
</dbReference>
<dbReference type="AlphaFoldDB" id="A0A7C9JTN1"/>
<dbReference type="Pfam" id="PF19730">
    <property type="entry name" value="DUF6221"/>
    <property type="match status" value="1"/>
</dbReference>
<organism evidence="2 3">
    <name type="scientific">Herbidospora solisilvae</name>
    <dbReference type="NCBI Taxonomy" id="2696284"/>
    <lineage>
        <taxon>Bacteria</taxon>
        <taxon>Bacillati</taxon>
        <taxon>Actinomycetota</taxon>
        <taxon>Actinomycetes</taxon>
        <taxon>Streptosporangiales</taxon>
        <taxon>Streptosporangiaceae</taxon>
        <taxon>Herbidospora</taxon>
    </lineage>
</organism>
<evidence type="ECO:0000313" key="2">
    <source>
        <dbReference type="EMBL" id="NAS22479.1"/>
    </source>
</evidence>
<keyword evidence="3" id="KW-1185">Reference proteome</keyword>
<proteinExistence type="predicted"/>
<protein>
    <submittedName>
        <fullName evidence="2">Uncharacterized protein</fullName>
    </submittedName>
</protein>
<sequence length="141" mass="15900">MPAPPRIAFLRARLDEDEREAQAGAQLHDGEPADPSYADGIADLEAAGWEPQAAQRFNRYVAHFDPARALRDIASKRKILEEHGPERVREGWNAERDICQTCRYDEGLDTFPYGHCPTVVALAEPYAEHPDYPKDSEWAPT</sequence>
<accession>A0A7C9JTN1</accession>
<evidence type="ECO:0000313" key="3">
    <source>
        <dbReference type="Proteomes" id="UP000479526"/>
    </source>
</evidence>
<comment type="caution">
    <text evidence="2">The sequence shown here is derived from an EMBL/GenBank/DDBJ whole genome shotgun (WGS) entry which is preliminary data.</text>
</comment>
<reference evidence="2 3" key="1">
    <citation type="submission" date="2020-01" db="EMBL/GenBank/DDBJ databases">
        <title>Herbidospora sp. NEAU-GS84 nov., a novel actinomycete isolated from soil.</title>
        <authorList>
            <person name="Han L."/>
        </authorList>
    </citation>
    <scope>NUCLEOTIDE SEQUENCE [LARGE SCALE GENOMIC DNA]</scope>
    <source>
        <strain evidence="2 3">NEAU-GS84</strain>
    </source>
</reference>
<dbReference type="Proteomes" id="UP000479526">
    <property type="component" value="Unassembled WGS sequence"/>
</dbReference>
<gene>
    <name evidence="2" type="ORF">GT755_12380</name>
</gene>
<name>A0A7C9JTN1_9ACTN</name>
<dbReference type="InterPro" id="IPR046193">
    <property type="entry name" value="DUF6221"/>
</dbReference>
<evidence type="ECO:0000256" key="1">
    <source>
        <dbReference type="SAM" id="MobiDB-lite"/>
    </source>
</evidence>
<feature type="region of interest" description="Disordered" evidence="1">
    <location>
        <begin position="18"/>
        <end position="37"/>
    </location>
</feature>